<dbReference type="EMBL" id="JAOA01000004">
    <property type="protein sequence ID" value="EUA17787.1"/>
    <property type="molecule type" value="Genomic_DNA"/>
</dbReference>
<sequence length="40" mass="4631">MTAGMDVTLLDDATQRFQHAEGVCRRGERSRHDRNRLPSF</sequence>
<name>X7ZE32_MYCKA</name>
<feature type="compositionally biased region" description="Basic and acidic residues" evidence="1">
    <location>
        <begin position="19"/>
        <end position="31"/>
    </location>
</feature>
<evidence type="ECO:0000313" key="3">
    <source>
        <dbReference type="Proteomes" id="UP000020561"/>
    </source>
</evidence>
<proteinExistence type="predicted"/>
<dbReference type="Proteomes" id="UP000020561">
    <property type="component" value="Unassembled WGS sequence"/>
</dbReference>
<evidence type="ECO:0000313" key="2">
    <source>
        <dbReference type="EMBL" id="EUA17787.1"/>
    </source>
</evidence>
<dbReference type="AlphaFoldDB" id="X7ZE32"/>
<protein>
    <submittedName>
        <fullName evidence="2">Uncharacterized protein</fullName>
    </submittedName>
</protein>
<feature type="region of interest" description="Disordered" evidence="1">
    <location>
        <begin position="19"/>
        <end position="40"/>
    </location>
</feature>
<gene>
    <name evidence="2" type="ORF">I545_3265</name>
</gene>
<organism evidence="2 3">
    <name type="scientific">Mycobacterium kansasii 662</name>
    <dbReference type="NCBI Taxonomy" id="1299326"/>
    <lineage>
        <taxon>Bacteria</taxon>
        <taxon>Bacillati</taxon>
        <taxon>Actinomycetota</taxon>
        <taxon>Actinomycetes</taxon>
        <taxon>Mycobacteriales</taxon>
        <taxon>Mycobacteriaceae</taxon>
        <taxon>Mycobacterium</taxon>
    </lineage>
</organism>
<accession>X7ZE32</accession>
<evidence type="ECO:0000256" key="1">
    <source>
        <dbReference type="SAM" id="MobiDB-lite"/>
    </source>
</evidence>
<reference evidence="2 3" key="1">
    <citation type="submission" date="2013-12" db="EMBL/GenBank/DDBJ databases">
        <authorList>
            <person name="Brown-Elliot B."/>
            <person name="Wallace R."/>
            <person name="Lenaerts A."/>
            <person name="Ordway D."/>
            <person name="DeGroote M.A."/>
            <person name="Parker T."/>
            <person name="Sizemore C."/>
            <person name="Tallon L.J."/>
            <person name="Sadzewicz L.K."/>
            <person name="Sengamalay N."/>
            <person name="Fraser C.M."/>
            <person name="Hine E."/>
            <person name="Shefchek K.A."/>
            <person name="Das S.P."/>
            <person name="Tettelin H."/>
        </authorList>
    </citation>
    <scope>NUCLEOTIDE SEQUENCE [LARGE SCALE GENOMIC DNA]</scope>
    <source>
        <strain evidence="2 3">662</strain>
    </source>
</reference>
<comment type="caution">
    <text evidence="2">The sequence shown here is derived from an EMBL/GenBank/DDBJ whole genome shotgun (WGS) entry which is preliminary data.</text>
</comment>